<dbReference type="EMBL" id="BQKI01000012">
    <property type="protein sequence ID" value="GJN06421.1"/>
    <property type="molecule type" value="Genomic_DNA"/>
</dbReference>
<gene>
    <name evidence="2" type="primary">ga24150</name>
    <name evidence="2" type="ORF">PR202_ga24150</name>
</gene>
<feature type="region of interest" description="Disordered" evidence="1">
    <location>
        <begin position="124"/>
        <end position="147"/>
    </location>
</feature>
<protein>
    <recommendedName>
        <fullName evidence="4">RING-type domain-containing protein</fullName>
    </recommendedName>
</protein>
<reference evidence="2" key="2">
    <citation type="submission" date="2021-12" db="EMBL/GenBank/DDBJ databases">
        <title>Resequencing data analysis of finger millet.</title>
        <authorList>
            <person name="Hatakeyama M."/>
            <person name="Aluri S."/>
            <person name="Balachadran M.T."/>
            <person name="Sivarajan S.R."/>
            <person name="Poveda L."/>
            <person name="Shimizu-Inatsugi R."/>
            <person name="Schlapbach R."/>
            <person name="Sreeman S.M."/>
            <person name="Shimizu K.K."/>
        </authorList>
    </citation>
    <scope>NUCLEOTIDE SEQUENCE</scope>
</reference>
<reference evidence="2" key="1">
    <citation type="journal article" date="2018" name="DNA Res.">
        <title>Multiple hybrid de novo genome assembly of finger millet, an orphan allotetraploid crop.</title>
        <authorList>
            <person name="Hatakeyama M."/>
            <person name="Aluri S."/>
            <person name="Balachadran M.T."/>
            <person name="Sivarajan S.R."/>
            <person name="Patrignani A."/>
            <person name="Gruter S."/>
            <person name="Poveda L."/>
            <person name="Shimizu-Inatsugi R."/>
            <person name="Baeten J."/>
            <person name="Francoijs K.J."/>
            <person name="Nataraja K.N."/>
            <person name="Reddy Y.A.N."/>
            <person name="Phadnis S."/>
            <person name="Ravikumar R.L."/>
            <person name="Schlapbach R."/>
            <person name="Sreeman S.M."/>
            <person name="Shimizu K.K."/>
        </authorList>
    </citation>
    <scope>NUCLEOTIDE SEQUENCE</scope>
</reference>
<sequence length="147" mass="15630">MSNEMHGQTTGCLPVDQSCLALSRLSHSRPHACCTATSYLAVLGIIFATPGSARPPSLRCPSSRTATTTCWSARYASTPWPTARCPGGYHGAVTCSTGVAWLTEHATCPVCRAEVIELANAGKRVEETADEGRPPRLDNGNRDLEAQ</sequence>
<keyword evidence="3" id="KW-1185">Reference proteome</keyword>
<evidence type="ECO:0000313" key="3">
    <source>
        <dbReference type="Proteomes" id="UP001054889"/>
    </source>
</evidence>
<proteinExistence type="predicted"/>
<organism evidence="2 3">
    <name type="scientific">Eleusine coracana subsp. coracana</name>
    <dbReference type="NCBI Taxonomy" id="191504"/>
    <lineage>
        <taxon>Eukaryota</taxon>
        <taxon>Viridiplantae</taxon>
        <taxon>Streptophyta</taxon>
        <taxon>Embryophyta</taxon>
        <taxon>Tracheophyta</taxon>
        <taxon>Spermatophyta</taxon>
        <taxon>Magnoliopsida</taxon>
        <taxon>Liliopsida</taxon>
        <taxon>Poales</taxon>
        <taxon>Poaceae</taxon>
        <taxon>PACMAD clade</taxon>
        <taxon>Chloridoideae</taxon>
        <taxon>Cynodonteae</taxon>
        <taxon>Eleusininae</taxon>
        <taxon>Eleusine</taxon>
    </lineage>
</organism>
<accession>A0AAV5D7N0</accession>
<name>A0AAV5D7N0_ELECO</name>
<dbReference type="Proteomes" id="UP001054889">
    <property type="component" value="Unassembled WGS sequence"/>
</dbReference>
<comment type="caution">
    <text evidence="2">The sequence shown here is derived from an EMBL/GenBank/DDBJ whole genome shotgun (WGS) entry which is preliminary data.</text>
</comment>
<evidence type="ECO:0000256" key="1">
    <source>
        <dbReference type="SAM" id="MobiDB-lite"/>
    </source>
</evidence>
<evidence type="ECO:0008006" key="4">
    <source>
        <dbReference type="Google" id="ProtNLM"/>
    </source>
</evidence>
<dbReference type="AlphaFoldDB" id="A0AAV5D7N0"/>
<evidence type="ECO:0000313" key="2">
    <source>
        <dbReference type="EMBL" id="GJN06421.1"/>
    </source>
</evidence>